<keyword evidence="2" id="KW-0472">Membrane</keyword>
<comment type="caution">
    <text evidence="3">The sequence shown here is derived from an EMBL/GenBank/DDBJ whole genome shotgun (WGS) entry which is preliminary data.</text>
</comment>
<evidence type="ECO:0008006" key="5">
    <source>
        <dbReference type="Google" id="ProtNLM"/>
    </source>
</evidence>
<feature type="region of interest" description="Disordered" evidence="1">
    <location>
        <begin position="1"/>
        <end position="22"/>
    </location>
</feature>
<organism evidence="3 4">
    <name type="scientific">New Jersey aster yellows phytoplasma</name>
    <dbReference type="NCBI Taxonomy" id="270520"/>
    <lineage>
        <taxon>Bacteria</taxon>
        <taxon>Bacillati</taxon>
        <taxon>Mycoplasmatota</taxon>
        <taxon>Mollicutes</taxon>
        <taxon>Acholeplasmatales</taxon>
        <taxon>Acholeplasmataceae</taxon>
        <taxon>Candidatus Phytoplasma</taxon>
        <taxon>16SrI (Aster yellows group)</taxon>
    </lineage>
</organism>
<sequence length="77" mass="9008">MKTNKNNKNNIKKKKQNNNVLKQSNKYNNKIKLIKDNKNVKTNKKGFNFSFSNLLAWVVVVCLCMSSVASIFLYFFK</sequence>
<evidence type="ECO:0000256" key="2">
    <source>
        <dbReference type="SAM" id="Phobius"/>
    </source>
</evidence>
<keyword evidence="4" id="KW-1185">Reference proteome</keyword>
<feature type="transmembrane region" description="Helical" evidence="2">
    <location>
        <begin position="54"/>
        <end position="76"/>
    </location>
</feature>
<keyword evidence="2" id="KW-0812">Transmembrane</keyword>
<dbReference type="EMBL" id="MAPF01000043">
    <property type="protein sequence ID" value="PEH36311.1"/>
    <property type="molecule type" value="Genomic_DNA"/>
</dbReference>
<gene>
    <name evidence="3" type="ORF">BBA70_01545</name>
</gene>
<proteinExistence type="predicted"/>
<evidence type="ECO:0000256" key="1">
    <source>
        <dbReference type="SAM" id="MobiDB-lite"/>
    </source>
</evidence>
<dbReference type="RefSeq" id="WP_041639835.1">
    <property type="nucleotide sequence ID" value="NZ_MAPF01000043.1"/>
</dbReference>
<protein>
    <recommendedName>
        <fullName evidence="5">DUF4044 domain-containing protein</fullName>
    </recommendedName>
</protein>
<dbReference type="Proteomes" id="UP000220509">
    <property type="component" value="Unassembled WGS sequence"/>
</dbReference>
<name>A0ABX4K1R1_9MOLU</name>
<evidence type="ECO:0000313" key="4">
    <source>
        <dbReference type="Proteomes" id="UP000220509"/>
    </source>
</evidence>
<reference evidence="3" key="1">
    <citation type="submission" date="2017-05" db="EMBL/GenBank/DDBJ databases">
        <title>Genome sequence of Ca. P. asteris strain NJAY.</title>
        <authorList>
            <person name="Lee I.-M."/>
            <person name="Gundersen-Rindal D."/>
            <person name="Sparks M."/>
        </authorList>
    </citation>
    <scope>NUCLEOTIDE SEQUENCE [LARGE SCALE GENOMIC DNA]</scope>
    <source>
        <strain evidence="3">NJAY</strain>
    </source>
</reference>
<accession>A0ABX4K1R1</accession>
<evidence type="ECO:0000313" key="3">
    <source>
        <dbReference type="EMBL" id="PEH36311.1"/>
    </source>
</evidence>
<keyword evidence="2" id="KW-1133">Transmembrane helix</keyword>